<protein>
    <submittedName>
        <fullName evidence="2">Uncharacterized protein</fullName>
    </submittedName>
</protein>
<evidence type="ECO:0000256" key="1">
    <source>
        <dbReference type="SAM" id="MobiDB-lite"/>
    </source>
</evidence>
<name>D5RNN9_9PROT</name>
<evidence type="ECO:0000313" key="2">
    <source>
        <dbReference type="EMBL" id="EFH11082.1"/>
    </source>
</evidence>
<feature type="compositionally biased region" description="Low complexity" evidence="1">
    <location>
        <begin position="32"/>
        <end position="42"/>
    </location>
</feature>
<comment type="caution">
    <text evidence="2">The sequence shown here is derived from an EMBL/GenBank/DDBJ whole genome shotgun (WGS) entry which is preliminary data.</text>
</comment>
<dbReference type="Proteomes" id="UP000005324">
    <property type="component" value="Unassembled WGS sequence"/>
</dbReference>
<evidence type="ECO:0000313" key="3">
    <source>
        <dbReference type="Proteomes" id="UP000005324"/>
    </source>
</evidence>
<dbReference type="AlphaFoldDB" id="D5RNN9"/>
<dbReference type="HOGENOM" id="CLU_3029558_0_0_5"/>
<organism evidence="2 3">
    <name type="scientific">Pseudoroseomonas cervicalis ATCC 49957</name>
    <dbReference type="NCBI Taxonomy" id="525371"/>
    <lineage>
        <taxon>Bacteria</taxon>
        <taxon>Pseudomonadati</taxon>
        <taxon>Pseudomonadota</taxon>
        <taxon>Alphaproteobacteria</taxon>
        <taxon>Acetobacterales</taxon>
        <taxon>Roseomonadaceae</taxon>
        <taxon>Roseomonas</taxon>
    </lineage>
</organism>
<accession>D5RNN9</accession>
<gene>
    <name evidence="2" type="ORF">HMPREF0731_2700</name>
</gene>
<keyword evidence="3" id="KW-1185">Reference proteome</keyword>
<feature type="compositionally biased region" description="Basic and acidic residues" evidence="1">
    <location>
        <begin position="1"/>
        <end position="15"/>
    </location>
</feature>
<sequence length="55" mass="5882">MGWEAGRPDRPARRPDRWRRRRPAGIGATLDSAVSGAGQSAAGHGGALQRRATRC</sequence>
<feature type="region of interest" description="Disordered" evidence="1">
    <location>
        <begin position="1"/>
        <end position="55"/>
    </location>
</feature>
<reference evidence="2 3" key="1">
    <citation type="submission" date="2010-04" db="EMBL/GenBank/DDBJ databases">
        <authorList>
            <person name="Qin X."/>
            <person name="Bachman B."/>
            <person name="Battles P."/>
            <person name="Bell A."/>
            <person name="Bess C."/>
            <person name="Bickham C."/>
            <person name="Chaboub L."/>
            <person name="Chen D."/>
            <person name="Coyle M."/>
            <person name="Deiros D.R."/>
            <person name="Dinh H."/>
            <person name="Forbes L."/>
            <person name="Fowler G."/>
            <person name="Francisco L."/>
            <person name="Fu Q."/>
            <person name="Gubbala S."/>
            <person name="Hale W."/>
            <person name="Han Y."/>
            <person name="Hemphill L."/>
            <person name="Highlander S.K."/>
            <person name="Hirani K."/>
            <person name="Hogues M."/>
            <person name="Jackson L."/>
            <person name="Jakkamsetti A."/>
            <person name="Javaid M."/>
            <person name="Jiang H."/>
            <person name="Korchina V."/>
            <person name="Kovar C."/>
            <person name="Lara F."/>
            <person name="Lee S."/>
            <person name="Mata R."/>
            <person name="Mathew T."/>
            <person name="Moen C."/>
            <person name="Morales K."/>
            <person name="Munidasa M."/>
            <person name="Nazareth L."/>
            <person name="Ngo R."/>
            <person name="Nguyen L."/>
            <person name="Okwuonu G."/>
            <person name="Ongeri F."/>
            <person name="Patil S."/>
            <person name="Petrosino J."/>
            <person name="Pham C."/>
            <person name="Pham P."/>
            <person name="Pu L.-L."/>
            <person name="Puazo M."/>
            <person name="Raj R."/>
            <person name="Reid J."/>
            <person name="Rouhana J."/>
            <person name="Saada N."/>
            <person name="Shang Y."/>
            <person name="Simmons D."/>
            <person name="Thornton R."/>
            <person name="Warren J."/>
            <person name="Weissenberger G."/>
            <person name="Zhang J."/>
            <person name="Zhang L."/>
            <person name="Zhou C."/>
            <person name="Zhu D."/>
            <person name="Muzny D."/>
            <person name="Worley K."/>
            <person name="Gibbs R."/>
        </authorList>
    </citation>
    <scope>NUCLEOTIDE SEQUENCE [LARGE SCALE GENOMIC DNA]</scope>
    <source>
        <strain evidence="2 3">ATCC 49957</strain>
    </source>
</reference>
<proteinExistence type="predicted"/>
<dbReference type="EMBL" id="ADVL01000519">
    <property type="protein sequence ID" value="EFH11082.1"/>
    <property type="molecule type" value="Genomic_DNA"/>
</dbReference>